<dbReference type="NCBIfam" id="TIGR00924">
    <property type="entry name" value="yjdL_sub1_fam"/>
    <property type="match status" value="1"/>
</dbReference>
<dbReference type="InterPro" id="IPR036259">
    <property type="entry name" value="MFS_trans_sf"/>
</dbReference>
<dbReference type="InterPro" id="IPR020846">
    <property type="entry name" value="MFS_dom"/>
</dbReference>
<evidence type="ECO:0000256" key="5">
    <source>
        <dbReference type="ARBA" id="ARBA00022692"/>
    </source>
</evidence>
<dbReference type="AlphaFoldDB" id="A0A5D0XU10"/>
<evidence type="ECO:0000256" key="2">
    <source>
        <dbReference type="ARBA" id="ARBA00005982"/>
    </source>
</evidence>
<organism evidence="11 12">
    <name type="scientific">Arthrobacter echini</name>
    <dbReference type="NCBI Taxonomy" id="1529066"/>
    <lineage>
        <taxon>Bacteria</taxon>
        <taxon>Bacillati</taxon>
        <taxon>Actinomycetota</taxon>
        <taxon>Actinomycetes</taxon>
        <taxon>Micrococcales</taxon>
        <taxon>Micrococcaceae</taxon>
        <taxon>Arthrobacter</taxon>
    </lineage>
</organism>
<keyword evidence="6 9" id="KW-1133">Transmembrane helix</keyword>
<dbReference type="PANTHER" id="PTHR23517:SF15">
    <property type="entry name" value="PROTON-DEPENDENT OLIGOPEPTIDE FAMILY TRANSPORT PROTEIN"/>
    <property type="match status" value="1"/>
</dbReference>
<dbReference type="InterPro" id="IPR018456">
    <property type="entry name" value="PTR2_symporter_CS"/>
</dbReference>
<feature type="transmembrane region" description="Helical" evidence="9">
    <location>
        <begin position="368"/>
        <end position="385"/>
    </location>
</feature>
<evidence type="ECO:0000256" key="8">
    <source>
        <dbReference type="RuleBase" id="RU003755"/>
    </source>
</evidence>
<dbReference type="GO" id="GO:0006857">
    <property type="term" value="P:oligopeptide transport"/>
    <property type="evidence" value="ECO:0007669"/>
    <property type="project" value="InterPro"/>
</dbReference>
<dbReference type="Proteomes" id="UP000323410">
    <property type="component" value="Unassembled WGS sequence"/>
</dbReference>
<dbReference type="PROSITE" id="PS50850">
    <property type="entry name" value="MFS"/>
    <property type="match status" value="1"/>
</dbReference>
<evidence type="ECO:0000313" key="12">
    <source>
        <dbReference type="Proteomes" id="UP000323410"/>
    </source>
</evidence>
<comment type="similarity">
    <text evidence="2 8">Belongs to the major facilitator superfamily. Proton-dependent oligopeptide transporter (POT/PTR) (TC 2.A.17) family.</text>
</comment>
<keyword evidence="4" id="KW-1003">Cell membrane</keyword>
<evidence type="ECO:0000256" key="7">
    <source>
        <dbReference type="ARBA" id="ARBA00023136"/>
    </source>
</evidence>
<dbReference type="Pfam" id="PF00854">
    <property type="entry name" value="PTR2"/>
    <property type="match status" value="1"/>
</dbReference>
<evidence type="ECO:0000256" key="6">
    <source>
        <dbReference type="ARBA" id="ARBA00022989"/>
    </source>
</evidence>
<feature type="transmembrane region" description="Helical" evidence="9">
    <location>
        <begin position="101"/>
        <end position="122"/>
    </location>
</feature>
<evidence type="ECO:0000259" key="10">
    <source>
        <dbReference type="PROSITE" id="PS50850"/>
    </source>
</evidence>
<dbReference type="PROSITE" id="PS01023">
    <property type="entry name" value="PTR2_2"/>
    <property type="match status" value="1"/>
</dbReference>
<feature type="transmembrane region" description="Helical" evidence="9">
    <location>
        <begin position="233"/>
        <end position="255"/>
    </location>
</feature>
<reference evidence="11 12" key="1">
    <citation type="submission" date="2019-08" db="EMBL/GenBank/DDBJ databases">
        <title>Genone of Arthrobacter echini P9.</title>
        <authorList>
            <person name="Bowman J.P."/>
        </authorList>
    </citation>
    <scope>NUCLEOTIDE SEQUENCE [LARGE SCALE GENOMIC DNA]</scope>
    <source>
        <strain evidence="11 12">P9</strain>
    </source>
</reference>
<keyword evidence="7 9" id="KW-0472">Membrane</keyword>
<sequence>MQSEIPVGTGSKTDDPTTRKFLGHPLGLLNLAGVEMWERFSFYGLQAILLYYLYYSVGDDGLGLSEIAAASIVGAYGGMVYLSGVLGAWVADRLLGAERALVLSAVVIMLGHLSLALVPGVLGLGVGLILIAAGSGPLSATTSSILGDMYDLRDERRDAGFSIYYIGVNIGAFVGPLVTGALWGMKGFHWGFGAAAIGMALGLAQYVLLRRSTIGGTGREVLNPLSPRGRARFGAIVAAVVSLVVVLTLLGVITVGRLSGIVTVLTLAVAVALFAVMLTSPSLSRVEHGRVVAFIPMFIASSVFWSMYQQLFTVLALYADKRLDLSVFGLEIPPSWVQSIPPIFVIVFASVFAAMWTKLGSRQPATPVKFALGALVIGAAFLLFLPYANGGPGSTPLLWLVLIMFFFVMAELLISPVGQSLSTKVAPEAFRTQMVAMWFVSIAVGTSAAGWLAGFYDVSNEVPYFLSLGGAAVAVGVILLLLRRWIGSRMDGVR</sequence>
<evidence type="ECO:0000256" key="4">
    <source>
        <dbReference type="ARBA" id="ARBA00022475"/>
    </source>
</evidence>
<dbReference type="InterPro" id="IPR005279">
    <property type="entry name" value="Dipep/tripep_permease"/>
</dbReference>
<keyword evidence="3 8" id="KW-0813">Transport</keyword>
<feature type="transmembrane region" description="Helical" evidence="9">
    <location>
        <begin position="435"/>
        <end position="456"/>
    </location>
</feature>
<feature type="transmembrane region" description="Helical" evidence="9">
    <location>
        <begin position="162"/>
        <end position="184"/>
    </location>
</feature>
<dbReference type="CDD" id="cd17346">
    <property type="entry name" value="MFS_DtpA_like"/>
    <property type="match status" value="1"/>
</dbReference>
<name>A0A5D0XU10_9MICC</name>
<evidence type="ECO:0000256" key="3">
    <source>
        <dbReference type="ARBA" id="ARBA00022448"/>
    </source>
</evidence>
<feature type="transmembrane region" description="Helical" evidence="9">
    <location>
        <begin position="291"/>
        <end position="319"/>
    </location>
</feature>
<dbReference type="RefSeq" id="WP_148599483.1">
    <property type="nucleotide sequence ID" value="NZ_VSLD01000001.1"/>
</dbReference>
<feature type="transmembrane region" description="Helical" evidence="9">
    <location>
        <begin position="190"/>
        <end position="209"/>
    </location>
</feature>
<dbReference type="OrthoDB" id="9772725at2"/>
<accession>A0A5D0XU10</accession>
<feature type="transmembrane region" description="Helical" evidence="9">
    <location>
        <begin position="261"/>
        <end position="279"/>
    </location>
</feature>
<feature type="transmembrane region" description="Helical" evidence="9">
    <location>
        <begin position="40"/>
        <end position="55"/>
    </location>
</feature>
<evidence type="ECO:0000256" key="9">
    <source>
        <dbReference type="SAM" id="Phobius"/>
    </source>
</evidence>
<evidence type="ECO:0000256" key="1">
    <source>
        <dbReference type="ARBA" id="ARBA00004651"/>
    </source>
</evidence>
<dbReference type="SUPFAM" id="SSF103473">
    <property type="entry name" value="MFS general substrate transporter"/>
    <property type="match status" value="1"/>
</dbReference>
<feature type="domain" description="Major facilitator superfamily (MFS) profile" evidence="10">
    <location>
        <begin position="25"/>
        <end position="487"/>
    </location>
</feature>
<proteinExistence type="inferred from homology"/>
<gene>
    <name evidence="11" type="ORF">FQ377_01555</name>
</gene>
<dbReference type="InterPro" id="IPR050171">
    <property type="entry name" value="MFS_Transporters"/>
</dbReference>
<feature type="transmembrane region" description="Helical" evidence="9">
    <location>
        <begin position="67"/>
        <end position="89"/>
    </location>
</feature>
<comment type="subcellular location">
    <subcellularLocation>
        <location evidence="1">Cell membrane</location>
        <topology evidence="1">Multi-pass membrane protein</topology>
    </subcellularLocation>
    <subcellularLocation>
        <location evidence="8">Membrane</location>
        <topology evidence="8">Multi-pass membrane protein</topology>
    </subcellularLocation>
</comment>
<comment type="caution">
    <text evidence="11">The sequence shown here is derived from an EMBL/GenBank/DDBJ whole genome shotgun (WGS) entry which is preliminary data.</text>
</comment>
<dbReference type="Gene3D" id="1.20.1250.20">
    <property type="entry name" value="MFS general substrate transporter like domains"/>
    <property type="match status" value="1"/>
</dbReference>
<keyword evidence="5 8" id="KW-0812">Transmembrane</keyword>
<feature type="transmembrane region" description="Helical" evidence="9">
    <location>
        <begin position="397"/>
        <end position="414"/>
    </location>
</feature>
<dbReference type="InterPro" id="IPR000109">
    <property type="entry name" value="POT_fam"/>
</dbReference>
<dbReference type="GO" id="GO:0005886">
    <property type="term" value="C:plasma membrane"/>
    <property type="evidence" value="ECO:0007669"/>
    <property type="project" value="UniProtKB-SubCell"/>
</dbReference>
<feature type="transmembrane region" description="Helical" evidence="9">
    <location>
        <begin position="339"/>
        <end position="356"/>
    </location>
</feature>
<feature type="transmembrane region" description="Helical" evidence="9">
    <location>
        <begin position="462"/>
        <end position="482"/>
    </location>
</feature>
<dbReference type="EMBL" id="VSLD01000001">
    <property type="protein sequence ID" value="TYD00176.1"/>
    <property type="molecule type" value="Genomic_DNA"/>
</dbReference>
<dbReference type="GO" id="GO:1904680">
    <property type="term" value="F:peptide transmembrane transporter activity"/>
    <property type="evidence" value="ECO:0007669"/>
    <property type="project" value="InterPro"/>
</dbReference>
<dbReference type="PANTHER" id="PTHR23517">
    <property type="entry name" value="RESISTANCE PROTEIN MDTM, PUTATIVE-RELATED-RELATED"/>
    <property type="match status" value="1"/>
</dbReference>
<keyword evidence="12" id="KW-1185">Reference proteome</keyword>
<feature type="transmembrane region" description="Helical" evidence="9">
    <location>
        <begin position="128"/>
        <end position="150"/>
    </location>
</feature>
<protein>
    <submittedName>
        <fullName evidence="11">MFS transporter</fullName>
    </submittedName>
</protein>
<evidence type="ECO:0000313" key="11">
    <source>
        <dbReference type="EMBL" id="TYD00176.1"/>
    </source>
</evidence>